<keyword evidence="5 7" id="KW-1133">Transmembrane helix</keyword>
<feature type="domain" description="Major facilitator superfamily (MFS) profile" evidence="8">
    <location>
        <begin position="15"/>
        <end position="491"/>
    </location>
</feature>
<evidence type="ECO:0000256" key="2">
    <source>
        <dbReference type="ARBA" id="ARBA00022448"/>
    </source>
</evidence>
<feature type="transmembrane region" description="Helical" evidence="7">
    <location>
        <begin position="335"/>
        <end position="354"/>
    </location>
</feature>
<dbReference type="STRING" id="360910.BAV0175"/>
<keyword evidence="10" id="KW-1185">Reference proteome</keyword>
<dbReference type="GeneID" id="92936578"/>
<protein>
    <submittedName>
        <fullName evidence="9">Probable MFS transporter</fullName>
    </submittedName>
</protein>
<feature type="transmembrane region" description="Helical" evidence="7">
    <location>
        <begin position="401"/>
        <end position="422"/>
    </location>
</feature>
<evidence type="ECO:0000256" key="6">
    <source>
        <dbReference type="ARBA" id="ARBA00023136"/>
    </source>
</evidence>
<dbReference type="eggNOG" id="COG2814">
    <property type="taxonomic scope" value="Bacteria"/>
</dbReference>
<feature type="transmembrane region" description="Helical" evidence="7">
    <location>
        <begin position="201"/>
        <end position="220"/>
    </location>
</feature>
<dbReference type="InterPro" id="IPR020846">
    <property type="entry name" value="MFS_dom"/>
</dbReference>
<keyword evidence="2" id="KW-0813">Transport</keyword>
<feature type="transmembrane region" description="Helical" evidence="7">
    <location>
        <begin position="360"/>
        <end position="380"/>
    </location>
</feature>
<dbReference type="PROSITE" id="PS50850">
    <property type="entry name" value="MFS"/>
    <property type="match status" value="1"/>
</dbReference>
<sequence length="491" mass="51391">MLSHNQSLDSRRWLVLGVVSTALLLIVVDMTVLYTALPRLTHDLAVSASAKLWIVNIYGLVVAGLLPGMGTLGDRLGHKRLFMSGLAVFGLASLAAAYAPGAGALIAARVLLALGAAMMMPATLSIIRLTFTDSRERALAIGVWASIASGGAAVGPVLGGFLLEHFWWGSVFLVNVPIVLLALPLAWRLIPRGEPSVGKPWDLRGSLQVMAGLVLSAYALKELGKPAPSLTEAALAAVAGLGLLWVFMRRQRRLHYPLIDFSLFRNATFCAAVAAAVFAAAALLGMELVFIQRLQLVLTFSPLEAAIFILPLPIAAFLAGPLAGWALPRVGERRMLAGALLISGLGAGGLLWGYDGALVWQISTLAVMGIGIGATMTAASSTIMQSAPADRAGMAASIEEVSYELGGALGVTLMGSLLSAVYTRSLPTDIPQAARGSLDDALVQADQLPMEMGRHLAALAKQAFDSGFIAVMLAVTALLLGTALLVALYRR</sequence>
<comment type="subcellular location">
    <subcellularLocation>
        <location evidence="1">Cell membrane</location>
        <topology evidence="1">Multi-pass membrane protein</topology>
    </subcellularLocation>
</comment>
<evidence type="ECO:0000313" key="9">
    <source>
        <dbReference type="EMBL" id="CAJ47781.1"/>
    </source>
</evidence>
<dbReference type="CDD" id="cd17321">
    <property type="entry name" value="MFS_MMR_MDR_like"/>
    <property type="match status" value="1"/>
</dbReference>
<evidence type="ECO:0000259" key="8">
    <source>
        <dbReference type="PROSITE" id="PS50850"/>
    </source>
</evidence>
<dbReference type="OrthoDB" id="9807274at2"/>
<dbReference type="Gene3D" id="1.20.1720.10">
    <property type="entry name" value="Multidrug resistance protein D"/>
    <property type="match status" value="1"/>
</dbReference>
<dbReference type="SUPFAM" id="SSF103473">
    <property type="entry name" value="MFS general substrate transporter"/>
    <property type="match status" value="1"/>
</dbReference>
<name>Q2L0W4_BORA1</name>
<dbReference type="InterPro" id="IPR011701">
    <property type="entry name" value="MFS"/>
</dbReference>
<evidence type="ECO:0000256" key="3">
    <source>
        <dbReference type="ARBA" id="ARBA00022475"/>
    </source>
</evidence>
<feature type="transmembrane region" description="Helical" evidence="7">
    <location>
        <begin position="468"/>
        <end position="489"/>
    </location>
</feature>
<proteinExistence type="predicted"/>
<dbReference type="HOGENOM" id="CLU_000960_28_2_4"/>
<evidence type="ECO:0000256" key="4">
    <source>
        <dbReference type="ARBA" id="ARBA00022692"/>
    </source>
</evidence>
<evidence type="ECO:0000256" key="1">
    <source>
        <dbReference type="ARBA" id="ARBA00004651"/>
    </source>
</evidence>
<dbReference type="PANTHER" id="PTHR42718">
    <property type="entry name" value="MAJOR FACILITATOR SUPERFAMILY MULTIDRUG TRANSPORTER MFSC"/>
    <property type="match status" value="1"/>
</dbReference>
<feature type="transmembrane region" description="Helical" evidence="7">
    <location>
        <begin position="12"/>
        <end position="36"/>
    </location>
</feature>
<dbReference type="EMBL" id="AM167904">
    <property type="protein sequence ID" value="CAJ47781.1"/>
    <property type="molecule type" value="Genomic_DNA"/>
</dbReference>
<dbReference type="PRINTS" id="PR01036">
    <property type="entry name" value="TCRTETB"/>
</dbReference>
<dbReference type="GO" id="GO:0005886">
    <property type="term" value="C:plasma membrane"/>
    <property type="evidence" value="ECO:0007669"/>
    <property type="project" value="UniProtKB-SubCell"/>
</dbReference>
<keyword evidence="4 7" id="KW-0812">Transmembrane</keyword>
<feature type="transmembrane region" description="Helical" evidence="7">
    <location>
        <begin position="48"/>
        <end position="69"/>
    </location>
</feature>
<evidence type="ECO:0000256" key="7">
    <source>
        <dbReference type="SAM" id="Phobius"/>
    </source>
</evidence>
<dbReference type="Gene3D" id="1.20.1250.20">
    <property type="entry name" value="MFS general substrate transporter like domains"/>
    <property type="match status" value="1"/>
</dbReference>
<dbReference type="RefSeq" id="WP_012415879.1">
    <property type="nucleotide sequence ID" value="NC_010645.1"/>
</dbReference>
<feature type="transmembrane region" description="Helical" evidence="7">
    <location>
        <begin position="139"/>
        <end position="161"/>
    </location>
</feature>
<organism evidence="9 10">
    <name type="scientific">Bordetella avium (strain 197N)</name>
    <dbReference type="NCBI Taxonomy" id="360910"/>
    <lineage>
        <taxon>Bacteria</taxon>
        <taxon>Pseudomonadati</taxon>
        <taxon>Pseudomonadota</taxon>
        <taxon>Betaproteobacteria</taxon>
        <taxon>Burkholderiales</taxon>
        <taxon>Alcaligenaceae</taxon>
        <taxon>Bordetella</taxon>
    </lineage>
</organism>
<dbReference type="PANTHER" id="PTHR42718:SF47">
    <property type="entry name" value="METHYL VIOLOGEN RESISTANCE PROTEIN SMVA"/>
    <property type="match status" value="1"/>
</dbReference>
<dbReference type="GO" id="GO:0022857">
    <property type="term" value="F:transmembrane transporter activity"/>
    <property type="evidence" value="ECO:0007669"/>
    <property type="project" value="InterPro"/>
</dbReference>
<feature type="transmembrane region" description="Helical" evidence="7">
    <location>
        <begin position="81"/>
        <end position="100"/>
    </location>
</feature>
<dbReference type="Proteomes" id="UP000001977">
    <property type="component" value="Chromosome"/>
</dbReference>
<feature type="transmembrane region" description="Helical" evidence="7">
    <location>
        <begin position="106"/>
        <end position="127"/>
    </location>
</feature>
<evidence type="ECO:0000256" key="5">
    <source>
        <dbReference type="ARBA" id="ARBA00022989"/>
    </source>
</evidence>
<feature type="transmembrane region" description="Helical" evidence="7">
    <location>
        <begin position="269"/>
        <end position="291"/>
    </location>
</feature>
<feature type="transmembrane region" description="Helical" evidence="7">
    <location>
        <begin position="167"/>
        <end position="189"/>
    </location>
</feature>
<keyword evidence="3" id="KW-1003">Cell membrane</keyword>
<accession>Q2L0W4</accession>
<feature type="transmembrane region" description="Helical" evidence="7">
    <location>
        <begin position="226"/>
        <end position="248"/>
    </location>
</feature>
<dbReference type="AlphaFoldDB" id="Q2L0W4"/>
<dbReference type="InterPro" id="IPR036259">
    <property type="entry name" value="MFS_trans_sf"/>
</dbReference>
<reference evidence="9 10" key="1">
    <citation type="journal article" date="2006" name="J. Bacteriol.">
        <title>Comparison of the genome sequence of the poultry pathogen Bordetella avium with those of B. bronchiseptica, B. pertussis, and B. parapertussis reveals extensive diversity in surface structures associated with host interaction.</title>
        <authorList>
            <person name="Sebaihia M."/>
            <person name="Preston A."/>
            <person name="Maskell D.J."/>
            <person name="Kuzmiak H."/>
            <person name="Connell T.D."/>
            <person name="King N.D."/>
            <person name="Orndorff P.E."/>
            <person name="Miyamoto D.M."/>
            <person name="Thomson N.R."/>
            <person name="Harris D."/>
            <person name="Goble A."/>
            <person name="Lord A."/>
            <person name="Murphy L."/>
            <person name="Quail M.A."/>
            <person name="Rutter S."/>
            <person name="Squares R."/>
            <person name="Squares S."/>
            <person name="Woodward J."/>
            <person name="Parkhill J."/>
            <person name="Temple L.M."/>
        </authorList>
    </citation>
    <scope>NUCLEOTIDE SEQUENCE [LARGE SCALE GENOMIC DNA]</scope>
    <source>
        <strain evidence="9 10">197N</strain>
    </source>
</reference>
<evidence type="ECO:0000313" key="10">
    <source>
        <dbReference type="Proteomes" id="UP000001977"/>
    </source>
</evidence>
<feature type="transmembrane region" description="Helical" evidence="7">
    <location>
        <begin position="303"/>
        <end position="323"/>
    </location>
</feature>
<dbReference type="KEGG" id="bav:BAV0175"/>
<dbReference type="Pfam" id="PF07690">
    <property type="entry name" value="MFS_1"/>
    <property type="match status" value="1"/>
</dbReference>
<gene>
    <name evidence="9" type="ordered locus">BAV0175</name>
</gene>
<keyword evidence="6 7" id="KW-0472">Membrane</keyword>